<reference evidence="3" key="1">
    <citation type="submission" date="2022-06" db="EMBL/GenBank/DDBJ databases">
        <title>CFH 74404 Thermomicrobiaceae sp.</title>
        <authorList>
            <person name="Ming H."/>
            <person name="Li W.-J."/>
            <person name="Zhao Z."/>
        </authorList>
    </citation>
    <scope>NUCLEOTIDE SEQUENCE</scope>
    <source>
        <strain evidence="3">CFH 74404</strain>
    </source>
</reference>
<sequence length="143" mass="15549">MDERETMGAQPGSSGSPQTFAGIQPATENDKLISALGYIFWIIVPLIVLLTDMKNSAFNRVHAFQALVFGGAGFAFVILYTCVTTAITAAVPPLGCILWVGYFLPLILALYYAFKTFTAGQVEFPYLSQATRSLFRQQLVGLA</sequence>
<keyword evidence="2" id="KW-0812">Transmembrane</keyword>
<feature type="transmembrane region" description="Helical" evidence="2">
    <location>
        <begin position="32"/>
        <end position="51"/>
    </location>
</feature>
<feature type="transmembrane region" description="Helical" evidence="2">
    <location>
        <begin position="97"/>
        <end position="114"/>
    </location>
</feature>
<evidence type="ECO:0000256" key="1">
    <source>
        <dbReference type="SAM" id="MobiDB-lite"/>
    </source>
</evidence>
<proteinExistence type="predicted"/>
<feature type="transmembrane region" description="Helical" evidence="2">
    <location>
        <begin position="63"/>
        <end position="91"/>
    </location>
</feature>
<organism evidence="3 4">
    <name type="scientific">Thermalbibacter longus</name>
    <dbReference type="NCBI Taxonomy" id="2951981"/>
    <lineage>
        <taxon>Bacteria</taxon>
        <taxon>Pseudomonadati</taxon>
        <taxon>Thermomicrobiota</taxon>
        <taxon>Thermomicrobia</taxon>
        <taxon>Thermomicrobiales</taxon>
        <taxon>Thermomicrobiaceae</taxon>
        <taxon>Thermalbibacter</taxon>
    </lineage>
</organism>
<feature type="region of interest" description="Disordered" evidence="1">
    <location>
        <begin position="1"/>
        <end position="20"/>
    </location>
</feature>
<evidence type="ECO:0000313" key="4">
    <source>
        <dbReference type="Proteomes" id="UP001165306"/>
    </source>
</evidence>
<dbReference type="EMBL" id="JAMSLR010000001">
    <property type="protein sequence ID" value="MCM8747586.1"/>
    <property type="molecule type" value="Genomic_DNA"/>
</dbReference>
<evidence type="ECO:0000256" key="2">
    <source>
        <dbReference type="SAM" id="Phobius"/>
    </source>
</evidence>
<keyword evidence="2" id="KW-0472">Membrane</keyword>
<comment type="caution">
    <text evidence="3">The sequence shown here is derived from an EMBL/GenBank/DDBJ whole genome shotgun (WGS) entry which is preliminary data.</text>
</comment>
<keyword evidence="4" id="KW-1185">Reference proteome</keyword>
<gene>
    <name evidence="3" type="ORF">NET02_00340</name>
</gene>
<dbReference type="Proteomes" id="UP001165306">
    <property type="component" value="Unassembled WGS sequence"/>
</dbReference>
<name>A0AA42B8Z6_9BACT</name>
<evidence type="ECO:0000313" key="3">
    <source>
        <dbReference type="EMBL" id="MCM8747586.1"/>
    </source>
</evidence>
<keyword evidence="2" id="KW-1133">Transmembrane helix</keyword>
<protein>
    <submittedName>
        <fullName evidence="3">Uncharacterized protein</fullName>
    </submittedName>
</protein>
<feature type="compositionally biased region" description="Polar residues" evidence="1">
    <location>
        <begin position="11"/>
        <end position="20"/>
    </location>
</feature>
<accession>A0AA42B8Z6</accession>
<dbReference type="RefSeq" id="WP_284055371.1">
    <property type="nucleotide sequence ID" value="NZ_JAMSLR010000001.1"/>
</dbReference>
<dbReference type="AlphaFoldDB" id="A0AA42B8Z6"/>